<dbReference type="Pfam" id="PF13564">
    <property type="entry name" value="DoxX_2"/>
    <property type="match status" value="1"/>
</dbReference>
<keyword evidence="3 5" id="KW-1133">Transmembrane helix</keyword>
<evidence type="ECO:0000256" key="2">
    <source>
        <dbReference type="ARBA" id="ARBA00022692"/>
    </source>
</evidence>
<keyword evidence="4 5" id="KW-0472">Membrane</keyword>
<evidence type="ECO:0000256" key="5">
    <source>
        <dbReference type="SAM" id="Phobius"/>
    </source>
</evidence>
<protein>
    <submittedName>
        <fullName evidence="6">DoxX-like family protein</fullName>
    </submittedName>
</protein>
<comment type="subcellular location">
    <subcellularLocation>
        <location evidence="1">Membrane</location>
        <topology evidence="1">Multi-pass membrane protein</topology>
    </subcellularLocation>
</comment>
<gene>
    <name evidence="6" type="ORF">SAMN04488128_106212</name>
</gene>
<evidence type="ECO:0000313" key="7">
    <source>
        <dbReference type="Proteomes" id="UP000190367"/>
    </source>
</evidence>
<dbReference type="Proteomes" id="UP000190367">
    <property type="component" value="Unassembled WGS sequence"/>
</dbReference>
<organism evidence="6 7">
    <name type="scientific">Chitinophaga eiseniae</name>
    <dbReference type="NCBI Taxonomy" id="634771"/>
    <lineage>
        <taxon>Bacteria</taxon>
        <taxon>Pseudomonadati</taxon>
        <taxon>Bacteroidota</taxon>
        <taxon>Chitinophagia</taxon>
        <taxon>Chitinophagales</taxon>
        <taxon>Chitinophagaceae</taxon>
        <taxon>Chitinophaga</taxon>
    </lineage>
</organism>
<keyword evidence="2 5" id="KW-0812">Transmembrane</keyword>
<dbReference type="OrthoDB" id="9811373at2"/>
<proteinExistence type="predicted"/>
<dbReference type="AlphaFoldDB" id="A0A1T4TST5"/>
<evidence type="ECO:0000313" key="6">
    <source>
        <dbReference type="EMBL" id="SKA43543.1"/>
    </source>
</evidence>
<reference evidence="7" key="1">
    <citation type="submission" date="2017-02" db="EMBL/GenBank/DDBJ databases">
        <authorList>
            <person name="Varghese N."/>
            <person name="Submissions S."/>
        </authorList>
    </citation>
    <scope>NUCLEOTIDE SEQUENCE [LARGE SCALE GENOMIC DNA]</scope>
    <source>
        <strain evidence="7">DSM 22224</strain>
    </source>
</reference>
<sequence length="129" mass="14103">MATITAPTKSVRITGKVISILVILFALFDAVMKVIKNKYSMEGSVALGWPASQVQFIGFVLLIATILYAIPRTAVLGAILITAYLGGAVAIMLRVGEPFWFPVLFGILTWAGLYLQDNSVRYLIPLRKD</sequence>
<evidence type="ECO:0000256" key="4">
    <source>
        <dbReference type="ARBA" id="ARBA00023136"/>
    </source>
</evidence>
<feature type="transmembrane region" description="Helical" evidence="5">
    <location>
        <begin position="47"/>
        <end position="68"/>
    </location>
</feature>
<name>A0A1T4TST5_9BACT</name>
<dbReference type="STRING" id="634771.SAMN04488128_106212"/>
<accession>A0A1T4TST5</accession>
<dbReference type="RefSeq" id="WP_078672574.1">
    <property type="nucleotide sequence ID" value="NZ_FUWZ01000006.1"/>
</dbReference>
<evidence type="ECO:0000256" key="1">
    <source>
        <dbReference type="ARBA" id="ARBA00004141"/>
    </source>
</evidence>
<dbReference type="InterPro" id="IPR032808">
    <property type="entry name" value="DoxX"/>
</dbReference>
<keyword evidence="7" id="KW-1185">Reference proteome</keyword>
<feature type="transmembrane region" description="Helical" evidence="5">
    <location>
        <begin position="17"/>
        <end position="35"/>
    </location>
</feature>
<evidence type="ECO:0000256" key="3">
    <source>
        <dbReference type="ARBA" id="ARBA00022989"/>
    </source>
</evidence>
<dbReference type="EMBL" id="FUWZ01000006">
    <property type="protein sequence ID" value="SKA43543.1"/>
    <property type="molecule type" value="Genomic_DNA"/>
</dbReference>
<dbReference type="GO" id="GO:0016020">
    <property type="term" value="C:membrane"/>
    <property type="evidence" value="ECO:0007669"/>
    <property type="project" value="UniProtKB-SubCell"/>
</dbReference>
<feature type="transmembrane region" description="Helical" evidence="5">
    <location>
        <begin position="75"/>
        <end position="93"/>
    </location>
</feature>
<feature type="transmembrane region" description="Helical" evidence="5">
    <location>
        <begin position="99"/>
        <end position="115"/>
    </location>
</feature>